<dbReference type="EMBL" id="JACHDS010000001">
    <property type="protein sequence ID" value="MBB6171690.1"/>
    <property type="molecule type" value="Genomic_DNA"/>
</dbReference>
<evidence type="ECO:0000313" key="3">
    <source>
        <dbReference type="Proteomes" id="UP000546642"/>
    </source>
</evidence>
<accession>A0A7W9YGT4</accession>
<comment type="caution">
    <text evidence="2">The sequence shown here is derived from an EMBL/GenBank/DDBJ whole genome shotgun (WGS) entry which is preliminary data.</text>
</comment>
<sequence>MPDDPEPRRRGAGLRREEIELTLLPRVEYSGQEAPGNGCAACSARPPPPSSTAADDAFAQCTTAPLSRRRLAGPEWVLTDAKWPKYLAAYFSAPKPPIENPKTARPSYSA</sequence>
<reference evidence="2 3" key="1">
    <citation type="submission" date="2020-08" db="EMBL/GenBank/DDBJ databases">
        <title>Sequencing the genomes of 1000 actinobacteria strains.</title>
        <authorList>
            <person name="Klenk H.-P."/>
        </authorList>
    </citation>
    <scope>NUCLEOTIDE SEQUENCE [LARGE SCALE GENOMIC DNA]</scope>
    <source>
        <strain evidence="2 3">DSM 46659</strain>
    </source>
</reference>
<evidence type="ECO:0000256" key="1">
    <source>
        <dbReference type="SAM" id="MobiDB-lite"/>
    </source>
</evidence>
<gene>
    <name evidence="2" type="ORF">HNR23_001750</name>
</gene>
<keyword evidence="3" id="KW-1185">Reference proteome</keyword>
<organism evidence="2 3">
    <name type="scientific">Nocardiopsis mwathae</name>
    <dbReference type="NCBI Taxonomy" id="1472723"/>
    <lineage>
        <taxon>Bacteria</taxon>
        <taxon>Bacillati</taxon>
        <taxon>Actinomycetota</taxon>
        <taxon>Actinomycetes</taxon>
        <taxon>Streptosporangiales</taxon>
        <taxon>Nocardiopsidaceae</taxon>
        <taxon>Nocardiopsis</taxon>
    </lineage>
</organism>
<feature type="region of interest" description="Disordered" evidence="1">
    <location>
        <begin position="35"/>
        <end position="56"/>
    </location>
</feature>
<protein>
    <submittedName>
        <fullName evidence="2">Uncharacterized protein</fullName>
    </submittedName>
</protein>
<name>A0A7W9YGT4_9ACTN</name>
<evidence type="ECO:0000313" key="2">
    <source>
        <dbReference type="EMBL" id="MBB6171690.1"/>
    </source>
</evidence>
<dbReference type="Proteomes" id="UP000546642">
    <property type="component" value="Unassembled WGS sequence"/>
</dbReference>
<proteinExistence type="predicted"/>
<dbReference type="RefSeq" id="WP_281381833.1">
    <property type="nucleotide sequence ID" value="NZ_JACHDS010000001.1"/>
</dbReference>
<dbReference type="AlphaFoldDB" id="A0A7W9YGT4"/>